<dbReference type="PANTHER" id="PTHR13826:SF14">
    <property type="entry name" value="TREFOIL FACTOR 2"/>
    <property type="match status" value="1"/>
</dbReference>
<name>A0A8B6FU66_MYTGA</name>
<dbReference type="PRINTS" id="PR00680">
    <property type="entry name" value="PTREFOIL"/>
</dbReference>
<dbReference type="OrthoDB" id="436331at2759"/>
<keyword evidence="1 2" id="KW-1015">Disulfide bond</keyword>
<keyword evidence="7" id="KW-1185">Reference proteome</keyword>
<dbReference type="Pfam" id="PF15633">
    <property type="entry name" value="Tox-ART-HYD1"/>
    <property type="match status" value="1"/>
</dbReference>
<feature type="disulfide bond" evidence="2">
    <location>
        <begin position="23"/>
        <end position="49"/>
    </location>
</feature>
<evidence type="ECO:0000259" key="5">
    <source>
        <dbReference type="PROSITE" id="PS51448"/>
    </source>
</evidence>
<dbReference type="PROSITE" id="PS51448">
    <property type="entry name" value="P_TREFOIL_2"/>
    <property type="match status" value="1"/>
</dbReference>
<dbReference type="PANTHER" id="PTHR13826">
    <property type="entry name" value="INTESTINAL TREFOIL FACTOR-RELATED"/>
    <property type="match status" value="1"/>
</dbReference>
<dbReference type="CDD" id="cd00111">
    <property type="entry name" value="Trefoil"/>
    <property type="match status" value="1"/>
</dbReference>
<feature type="signal peptide" evidence="4">
    <location>
        <begin position="1"/>
        <end position="19"/>
    </location>
</feature>
<dbReference type="SUPFAM" id="SSF57492">
    <property type="entry name" value="Trefoil"/>
    <property type="match status" value="1"/>
</dbReference>
<evidence type="ECO:0000313" key="7">
    <source>
        <dbReference type="Proteomes" id="UP000596742"/>
    </source>
</evidence>
<evidence type="ECO:0000313" key="6">
    <source>
        <dbReference type="EMBL" id="VDI54744.1"/>
    </source>
</evidence>
<dbReference type="AlphaFoldDB" id="A0A8B6FU66"/>
<dbReference type="InterPro" id="IPR028920">
    <property type="entry name" value="Tox-ART-HYD1_dom"/>
</dbReference>
<comment type="caution">
    <text evidence="6">The sequence shown here is derived from an EMBL/GenBank/DDBJ whole genome shotgun (WGS) entry which is preliminary data.</text>
</comment>
<evidence type="ECO:0000256" key="1">
    <source>
        <dbReference type="ARBA" id="ARBA00023157"/>
    </source>
</evidence>
<evidence type="ECO:0000256" key="2">
    <source>
        <dbReference type="PROSITE-ProRule" id="PRU00779"/>
    </source>
</evidence>
<sequence length="184" mass="20659">MKIYATLSLIALSIGIAFTFDECSVPPVHRENCGWLGVTAEACEAKGCCFDSSILNTIWCFKKAEREKKKYYHYTSEENAKKIVDSGYIKQSTRTGNGRGDDARHGSGVYLTKMPPTERQSDIAKNNYMGGWKKQERLGKVDKAIEIECGSSASDQESDRDIGVYRGDLDIRTRGFKIHDVKKK</sequence>
<dbReference type="SMART" id="SM00018">
    <property type="entry name" value="PD"/>
    <property type="match status" value="1"/>
</dbReference>
<dbReference type="InterPro" id="IPR044913">
    <property type="entry name" value="P_trefoil_dom_sf"/>
</dbReference>
<feature type="disulfide bond" evidence="2">
    <location>
        <begin position="43"/>
        <end position="60"/>
    </location>
</feature>
<evidence type="ECO:0000256" key="3">
    <source>
        <dbReference type="SAM" id="MobiDB-lite"/>
    </source>
</evidence>
<dbReference type="Pfam" id="PF00088">
    <property type="entry name" value="Trefoil"/>
    <property type="match status" value="1"/>
</dbReference>
<dbReference type="InterPro" id="IPR000519">
    <property type="entry name" value="P_trefoil_dom"/>
</dbReference>
<dbReference type="GO" id="GO:0005615">
    <property type="term" value="C:extracellular space"/>
    <property type="evidence" value="ECO:0007669"/>
    <property type="project" value="TreeGrafter"/>
</dbReference>
<accession>A0A8B6FU66</accession>
<feature type="disulfide bond" evidence="2">
    <location>
        <begin position="33"/>
        <end position="48"/>
    </location>
</feature>
<dbReference type="FunFam" id="4.10.110.10:FF:000006">
    <property type="entry name" value="Trefoil factor 1"/>
    <property type="match status" value="1"/>
</dbReference>
<feature type="domain" description="P-type" evidence="5">
    <location>
        <begin position="21"/>
        <end position="64"/>
    </location>
</feature>
<protein>
    <recommendedName>
        <fullName evidence="5">P-type domain-containing protein</fullName>
    </recommendedName>
</protein>
<evidence type="ECO:0000256" key="4">
    <source>
        <dbReference type="SAM" id="SignalP"/>
    </source>
</evidence>
<keyword evidence="4" id="KW-0732">Signal</keyword>
<proteinExistence type="predicted"/>
<reference evidence="6" key="1">
    <citation type="submission" date="2018-11" db="EMBL/GenBank/DDBJ databases">
        <authorList>
            <person name="Alioto T."/>
            <person name="Alioto T."/>
        </authorList>
    </citation>
    <scope>NUCLEOTIDE SEQUENCE</scope>
</reference>
<dbReference type="InterPro" id="IPR017994">
    <property type="entry name" value="P_trefoil_chordata"/>
</dbReference>
<dbReference type="Gene3D" id="4.10.110.10">
    <property type="entry name" value="Spasmolytic Protein, domain 1"/>
    <property type="match status" value="1"/>
</dbReference>
<dbReference type="Proteomes" id="UP000596742">
    <property type="component" value="Unassembled WGS sequence"/>
</dbReference>
<gene>
    <name evidence="6" type="ORF">MGAL_10B006386</name>
</gene>
<dbReference type="EMBL" id="UYJE01007428">
    <property type="protein sequence ID" value="VDI54744.1"/>
    <property type="molecule type" value="Genomic_DNA"/>
</dbReference>
<feature type="region of interest" description="Disordered" evidence="3">
    <location>
        <begin position="91"/>
        <end position="114"/>
    </location>
</feature>
<feature type="chain" id="PRO_5032843428" description="P-type domain-containing protein" evidence="4">
    <location>
        <begin position="20"/>
        <end position="184"/>
    </location>
</feature>
<organism evidence="6 7">
    <name type="scientific">Mytilus galloprovincialis</name>
    <name type="common">Mediterranean mussel</name>
    <dbReference type="NCBI Taxonomy" id="29158"/>
    <lineage>
        <taxon>Eukaryota</taxon>
        <taxon>Metazoa</taxon>
        <taxon>Spiralia</taxon>
        <taxon>Lophotrochozoa</taxon>
        <taxon>Mollusca</taxon>
        <taxon>Bivalvia</taxon>
        <taxon>Autobranchia</taxon>
        <taxon>Pteriomorphia</taxon>
        <taxon>Mytilida</taxon>
        <taxon>Mytiloidea</taxon>
        <taxon>Mytilidae</taxon>
        <taxon>Mytilinae</taxon>
        <taxon>Mytilus</taxon>
    </lineage>
</organism>